<evidence type="ECO:0000313" key="3">
    <source>
        <dbReference type="Proteomes" id="UP000644660"/>
    </source>
</evidence>
<dbReference type="GO" id="GO:0005829">
    <property type="term" value="C:cytosol"/>
    <property type="evidence" value="ECO:0007669"/>
    <property type="project" value="TreeGrafter"/>
</dbReference>
<evidence type="ECO:0000313" key="2">
    <source>
        <dbReference type="EMBL" id="CAB4254825.1"/>
    </source>
</evidence>
<dbReference type="InterPro" id="IPR029062">
    <property type="entry name" value="Class_I_gatase-like"/>
</dbReference>
<accession>A0A8H2VFX2</accession>
<name>A0A8H2VFX2_9SACH</name>
<dbReference type="InterPro" id="IPR017926">
    <property type="entry name" value="GATASE"/>
</dbReference>
<reference evidence="2 3" key="1">
    <citation type="submission" date="2020-05" db="EMBL/GenBank/DDBJ databases">
        <authorList>
            <person name="Casaregola S."/>
            <person name="Devillers H."/>
            <person name="Grondin C."/>
        </authorList>
    </citation>
    <scope>NUCLEOTIDE SEQUENCE [LARGE SCALE GENOMIC DNA]</scope>
    <source>
        <strain evidence="2 3">CLIB 1767</strain>
    </source>
</reference>
<dbReference type="AlphaFoldDB" id="A0A8H2VFX2"/>
<dbReference type="PANTHER" id="PTHR42695">
    <property type="entry name" value="GLUTAMINE AMIDOTRANSFERASE YLR126C-RELATED"/>
    <property type="match status" value="1"/>
</dbReference>
<feature type="domain" description="Glutamine amidotransferase" evidence="1">
    <location>
        <begin position="114"/>
        <end position="214"/>
    </location>
</feature>
<comment type="caution">
    <text evidence="2">The sequence shown here is derived from an EMBL/GenBank/DDBJ whole genome shotgun (WGS) entry which is preliminary data.</text>
</comment>
<dbReference type="GO" id="GO:0005634">
    <property type="term" value="C:nucleus"/>
    <property type="evidence" value="ECO:0007669"/>
    <property type="project" value="TreeGrafter"/>
</dbReference>
<dbReference type="InterPro" id="IPR044992">
    <property type="entry name" value="ChyE-like"/>
</dbReference>
<dbReference type="Gene3D" id="3.40.50.880">
    <property type="match status" value="1"/>
</dbReference>
<protein>
    <recommendedName>
        <fullName evidence="1">Glutamine amidotransferase domain-containing protein</fullName>
    </recommendedName>
</protein>
<dbReference type="RefSeq" id="XP_041406669.1">
    <property type="nucleotide sequence ID" value="XM_041550735.1"/>
</dbReference>
<dbReference type="CDD" id="cd01741">
    <property type="entry name" value="GATase1_1"/>
    <property type="match status" value="1"/>
</dbReference>
<proteinExistence type="predicted"/>
<dbReference type="SUPFAM" id="SSF52317">
    <property type="entry name" value="Class I glutamine amidotransferase-like"/>
    <property type="match status" value="1"/>
</dbReference>
<dbReference type="EMBL" id="CAEFZW010000005">
    <property type="protein sequence ID" value="CAB4254825.1"/>
    <property type="molecule type" value="Genomic_DNA"/>
</dbReference>
<dbReference type="OrthoDB" id="92161at2759"/>
<dbReference type="Proteomes" id="UP000644660">
    <property type="component" value="Unassembled WGS sequence"/>
</dbReference>
<gene>
    <name evidence="2" type="ORF">KABA2_05S02090</name>
</gene>
<sequence>MTTSHKKIAIFYTDHDDEWTDPYGNFVDMAQKLLNETKDHPSDVEYKMFHIYNNEFPTLEELGSVDEMGDSNYIGIFITGSRYDSFDQTTEWIIKFRTMLDHLLNDNDENNPYPPIVGICFGHQAIAKTLGCNVDRNPLGFEGGVVPIDLNETGQTIFGTTQLHLSEVHNDIVFDAPKEKGYMNWGSSDKCKIQGLYKEHKLLTFQGHPEFVNEIAAKGVEKTRAKLKGSDTKGINTDAQLDEMVANTKKYQNDGKLASSKIWQLFSQIL</sequence>
<evidence type="ECO:0000259" key="1">
    <source>
        <dbReference type="Pfam" id="PF00117"/>
    </source>
</evidence>
<keyword evidence="3" id="KW-1185">Reference proteome</keyword>
<dbReference type="PANTHER" id="PTHR42695:SF5">
    <property type="entry name" value="GLUTAMINE AMIDOTRANSFERASE YLR126C-RELATED"/>
    <property type="match status" value="1"/>
</dbReference>
<dbReference type="Pfam" id="PF00117">
    <property type="entry name" value="GATase"/>
    <property type="match status" value="1"/>
</dbReference>
<organism evidence="2 3">
    <name type="scientific">Maudiozyma barnettii</name>
    <dbReference type="NCBI Taxonomy" id="61262"/>
    <lineage>
        <taxon>Eukaryota</taxon>
        <taxon>Fungi</taxon>
        <taxon>Dikarya</taxon>
        <taxon>Ascomycota</taxon>
        <taxon>Saccharomycotina</taxon>
        <taxon>Saccharomycetes</taxon>
        <taxon>Saccharomycetales</taxon>
        <taxon>Saccharomycetaceae</taxon>
        <taxon>Maudiozyma</taxon>
    </lineage>
</organism>
<dbReference type="GeneID" id="64857845"/>